<keyword evidence="13" id="KW-1185">Reference proteome</keyword>
<keyword evidence="6 9" id="KW-0482">Metalloprotease</keyword>
<gene>
    <name evidence="12" type="ORF">PPROV_000347200</name>
</gene>
<dbReference type="EMBL" id="BNJQ01000008">
    <property type="protein sequence ID" value="GHP04719.1"/>
    <property type="molecule type" value="Genomic_DNA"/>
</dbReference>
<dbReference type="GO" id="GO:0005737">
    <property type="term" value="C:cytoplasm"/>
    <property type="evidence" value="ECO:0007669"/>
    <property type="project" value="TreeGrafter"/>
</dbReference>
<dbReference type="GO" id="GO:0046872">
    <property type="term" value="F:metal ion binding"/>
    <property type="evidence" value="ECO:0007669"/>
    <property type="project" value="UniProtKB-KW"/>
</dbReference>
<dbReference type="OrthoDB" id="527990at2759"/>
<keyword evidence="7" id="KW-0325">Glycoprotein</keyword>
<dbReference type="Gene3D" id="3.90.132.10">
    <property type="entry name" value="Leishmanolysin , domain 2"/>
    <property type="match status" value="1"/>
</dbReference>
<keyword evidence="11" id="KW-1133">Transmembrane helix</keyword>
<evidence type="ECO:0000256" key="1">
    <source>
        <dbReference type="ARBA" id="ARBA00005860"/>
    </source>
</evidence>
<dbReference type="SUPFAM" id="SSF55486">
    <property type="entry name" value="Metalloproteases ('zincins'), catalytic domain"/>
    <property type="match status" value="1"/>
</dbReference>
<evidence type="ECO:0000256" key="8">
    <source>
        <dbReference type="PIRSR" id="PIRSR601577-1"/>
    </source>
</evidence>
<feature type="binding site" evidence="9">
    <location>
        <position position="362"/>
    </location>
    <ligand>
        <name>Zn(2+)</name>
        <dbReference type="ChEBI" id="CHEBI:29105"/>
        <note>catalytic</note>
    </ligand>
</feature>
<reference evidence="12" key="1">
    <citation type="submission" date="2020-10" db="EMBL/GenBank/DDBJ databases">
        <title>Unveiling of a novel bifunctional photoreceptor, Dualchrome1, isolated from a cosmopolitan green alga.</title>
        <authorList>
            <person name="Suzuki S."/>
            <person name="Kawachi M."/>
        </authorList>
    </citation>
    <scope>NUCLEOTIDE SEQUENCE</scope>
    <source>
        <strain evidence="12">NIES 2893</strain>
    </source>
</reference>
<evidence type="ECO:0000256" key="5">
    <source>
        <dbReference type="ARBA" id="ARBA00022833"/>
    </source>
</evidence>
<feature type="active site" evidence="8">
    <location>
        <position position="283"/>
    </location>
</feature>
<feature type="transmembrane region" description="Helical" evidence="11">
    <location>
        <begin position="988"/>
        <end position="1007"/>
    </location>
</feature>
<organism evidence="12 13">
    <name type="scientific">Pycnococcus provasolii</name>
    <dbReference type="NCBI Taxonomy" id="41880"/>
    <lineage>
        <taxon>Eukaryota</taxon>
        <taxon>Viridiplantae</taxon>
        <taxon>Chlorophyta</taxon>
        <taxon>Pseudoscourfieldiophyceae</taxon>
        <taxon>Pseudoscourfieldiales</taxon>
        <taxon>Pycnococcaceae</taxon>
        <taxon>Pycnococcus</taxon>
    </lineage>
</organism>
<evidence type="ECO:0000256" key="9">
    <source>
        <dbReference type="PIRSR" id="PIRSR601577-2"/>
    </source>
</evidence>
<dbReference type="Pfam" id="PF01457">
    <property type="entry name" value="Peptidase_M8"/>
    <property type="match status" value="1"/>
</dbReference>
<evidence type="ECO:0000256" key="4">
    <source>
        <dbReference type="ARBA" id="ARBA00022801"/>
    </source>
</evidence>
<keyword evidence="3 9" id="KW-0479">Metal-binding</keyword>
<feature type="compositionally biased region" description="Polar residues" evidence="10">
    <location>
        <begin position="1"/>
        <end position="17"/>
    </location>
</feature>
<comment type="caution">
    <text evidence="12">The sequence shown here is derived from an EMBL/GenBank/DDBJ whole genome shotgun (WGS) entry which is preliminary data.</text>
</comment>
<feature type="region of interest" description="Disordered" evidence="10">
    <location>
        <begin position="1060"/>
        <end position="1098"/>
    </location>
</feature>
<dbReference type="GO" id="GO:0016020">
    <property type="term" value="C:membrane"/>
    <property type="evidence" value="ECO:0007669"/>
    <property type="project" value="InterPro"/>
</dbReference>
<evidence type="ECO:0000313" key="12">
    <source>
        <dbReference type="EMBL" id="GHP04719.1"/>
    </source>
</evidence>
<feature type="binding site" evidence="9">
    <location>
        <position position="282"/>
    </location>
    <ligand>
        <name>Zn(2+)</name>
        <dbReference type="ChEBI" id="CHEBI:29105"/>
        <note>catalytic</note>
    </ligand>
</feature>
<sequence length="1107" mass="119228">MTNGSDGTATMTTSMDLNQGRPGEAPGACHQPDTCQKARIISSFVPIDPNHASIPEAWRLLDYGLQLFDVQRPWRTFDAVPIDAHRKLNEPAKARRRRLTEISARPLRIHVEFQLNGLNAVQETFLRERIMPAAVEAIKGRISVRRPLPSGVPLKLPRVCNQYYTSTKECATVHPIRPCLAAASNASLYGDYKLCPQGPSDAGFKCTTYSGGAGAPDADYVLYVTSERVPACKGGGTIASGGFCTLDDEDERPIAGNCNYCPDGLDATSEKAYGEAVDATVHEILHGLVMHQNLFKRFRLDDGHKRTLGEVVGTLTDVQTNVTYDYIKTPAVRDAVRAHFACPTLPGVLLEDQGGEGTAGAHWEMTWVHDEIMAGTTSKLERAAFSNITLALLHDSGWFLSNFDHGAFLEYGYHTGCDFLNLSHPVDFCTAESNRARLTEFCPADVEPGSATCVNRNSFVGFCSSPGDTRFKNGLLENSCRTRTPCKNKDCHDAAMGSLTSTSFGELHGVTSACLGDGSKDWEIVSGSTYVTRRPTGVGCYDVKCSESGELHVCLRGKCVQCPEGGYVSAKSFDARHFRAGEIGPCPPASGICSSWGCPNACSGHGWCVNGTCVCGLGFMGNDCSLEYEAERFFRPPPPPSPPPPPMPPFDPNAPPPSPPPPPPPPPPAPRQLEIDVHVPMADPNASFTGKCPREGYPKGWIVQAMKEALYSRLSRQTVEASTILVTDDVKYVVKLETLANYKPCPDPDSAMAHVSATVHKAHEESKGLVGSTTASPRFESQSFDSDMTNATNATNATTAIAECAYAWYVEFGPFTALHEASKFVQSWGSKDGVESLADAAASTGKNVLTSNSVTSVGELSASIFSVIEVLIAMPFDEARSVNASEPVLADPRYESAIKAIEHPESGLASKLSRPFRISGENSTYTCVSGPGAAKVQDSEELLYSPPPPPLRPPPPPRTFLDDAYKALDDSVDAVSNYAKDYKKTETIIGIVVVSLLFVAVCAYIGVRRRHARLTKIDRSQSDRGANTPAIAMTSSESPAFDAIESAPERDANRVGIGRYGIPATQQSPNRGSTSTADRNKPAHALPLPPPPGRGNKDLEMMYMANV</sequence>
<keyword evidence="5 9" id="KW-0862">Zinc</keyword>
<dbReference type="GO" id="GO:0007155">
    <property type="term" value="P:cell adhesion"/>
    <property type="evidence" value="ECO:0007669"/>
    <property type="project" value="InterPro"/>
</dbReference>
<comment type="similarity">
    <text evidence="1">Belongs to the peptidase M8 family.</text>
</comment>
<evidence type="ECO:0000313" key="13">
    <source>
        <dbReference type="Proteomes" id="UP000660262"/>
    </source>
</evidence>
<keyword evidence="2" id="KW-0645">Protease</keyword>
<comment type="cofactor">
    <cofactor evidence="9">
        <name>Zn(2+)</name>
        <dbReference type="ChEBI" id="CHEBI:29105"/>
    </cofactor>
    <text evidence="9">Binds 1 zinc ion per subunit.</text>
</comment>
<feature type="region of interest" description="Disordered" evidence="10">
    <location>
        <begin position="635"/>
        <end position="673"/>
    </location>
</feature>
<keyword evidence="11" id="KW-0472">Membrane</keyword>
<dbReference type="FunFam" id="3.90.132.10:FF:000001">
    <property type="entry name" value="leishmanolysin-like peptidase isoform X2"/>
    <property type="match status" value="1"/>
</dbReference>
<dbReference type="Gene3D" id="3.10.170.20">
    <property type="match status" value="1"/>
</dbReference>
<name>A0A830HHC6_9CHLO</name>
<dbReference type="PANTHER" id="PTHR10942:SF0">
    <property type="entry name" value="LEISHMANOLYSIN-LIKE PEPTIDASE"/>
    <property type="match status" value="1"/>
</dbReference>
<protein>
    <recommendedName>
        <fullName evidence="14">EGF-like domain-containing protein</fullName>
    </recommendedName>
</protein>
<evidence type="ECO:0000256" key="2">
    <source>
        <dbReference type="ARBA" id="ARBA00022670"/>
    </source>
</evidence>
<evidence type="ECO:0008006" key="14">
    <source>
        <dbReference type="Google" id="ProtNLM"/>
    </source>
</evidence>
<dbReference type="InterPro" id="IPR001577">
    <property type="entry name" value="Peptidase_M8"/>
</dbReference>
<dbReference type="Proteomes" id="UP000660262">
    <property type="component" value="Unassembled WGS sequence"/>
</dbReference>
<evidence type="ECO:0000256" key="10">
    <source>
        <dbReference type="SAM" id="MobiDB-lite"/>
    </source>
</evidence>
<accession>A0A830HHC6</accession>
<evidence type="ECO:0000256" key="6">
    <source>
        <dbReference type="ARBA" id="ARBA00023049"/>
    </source>
</evidence>
<dbReference type="FunFam" id="2.10.25.10:FF:000001">
    <property type="entry name" value="Tenascin C"/>
    <property type="match status" value="1"/>
</dbReference>
<evidence type="ECO:0000256" key="3">
    <source>
        <dbReference type="ARBA" id="ARBA00022723"/>
    </source>
</evidence>
<evidence type="ECO:0000256" key="7">
    <source>
        <dbReference type="ARBA" id="ARBA00023180"/>
    </source>
</evidence>
<keyword evidence="4" id="KW-0378">Hydrolase</keyword>
<dbReference type="GO" id="GO:0006508">
    <property type="term" value="P:proteolysis"/>
    <property type="evidence" value="ECO:0007669"/>
    <property type="project" value="UniProtKB-KW"/>
</dbReference>
<proteinExistence type="inferred from homology"/>
<feature type="compositionally biased region" description="Pro residues" evidence="10">
    <location>
        <begin position="635"/>
        <end position="670"/>
    </location>
</feature>
<dbReference type="AlphaFoldDB" id="A0A830HHC6"/>
<dbReference type="Gene3D" id="2.10.25.10">
    <property type="entry name" value="Laminin"/>
    <property type="match status" value="1"/>
</dbReference>
<dbReference type="PANTHER" id="PTHR10942">
    <property type="entry name" value="LEISHMANOLYSIN-LIKE PEPTIDASE"/>
    <property type="match status" value="1"/>
</dbReference>
<evidence type="ECO:0000256" key="11">
    <source>
        <dbReference type="SAM" id="Phobius"/>
    </source>
</evidence>
<dbReference type="GO" id="GO:0004222">
    <property type="term" value="F:metalloendopeptidase activity"/>
    <property type="evidence" value="ECO:0007669"/>
    <property type="project" value="InterPro"/>
</dbReference>
<feature type="region of interest" description="Disordered" evidence="10">
    <location>
        <begin position="1019"/>
        <end position="1040"/>
    </location>
</feature>
<feature type="region of interest" description="Disordered" evidence="10">
    <location>
        <begin position="1"/>
        <end position="32"/>
    </location>
</feature>
<keyword evidence="11" id="KW-0812">Transmembrane</keyword>
<feature type="compositionally biased region" description="Polar residues" evidence="10">
    <location>
        <begin position="1064"/>
        <end position="1077"/>
    </location>
</feature>
<feature type="binding site" evidence="9">
    <location>
        <position position="286"/>
    </location>
    <ligand>
        <name>Zn(2+)</name>
        <dbReference type="ChEBI" id="CHEBI:29105"/>
        <note>catalytic</note>
    </ligand>
</feature>